<keyword evidence="1 2" id="KW-0238">DNA-binding</keyword>
<feature type="domain" description="HTH tetR-type" evidence="3">
    <location>
        <begin position="11"/>
        <end position="71"/>
    </location>
</feature>
<dbReference type="InterPro" id="IPR009057">
    <property type="entry name" value="Homeodomain-like_sf"/>
</dbReference>
<dbReference type="InterPro" id="IPR001647">
    <property type="entry name" value="HTH_TetR"/>
</dbReference>
<keyword evidence="5" id="KW-1185">Reference proteome</keyword>
<dbReference type="Proteomes" id="UP000628775">
    <property type="component" value="Unassembled WGS sequence"/>
</dbReference>
<dbReference type="Gene3D" id="1.10.357.10">
    <property type="entry name" value="Tetracycline Repressor, domain 2"/>
    <property type="match status" value="1"/>
</dbReference>
<dbReference type="EMBL" id="BMIR01000018">
    <property type="protein sequence ID" value="GGE50930.1"/>
    <property type="molecule type" value="Genomic_DNA"/>
</dbReference>
<reference evidence="4" key="2">
    <citation type="submission" date="2020-09" db="EMBL/GenBank/DDBJ databases">
        <authorList>
            <person name="Sun Q."/>
            <person name="Zhou Y."/>
        </authorList>
    </citation>
    <scope>NUCLEOTIDE SEQUENCE</scope>
    <source>
        <strain evidence="4">CGMCC 1.15371</strain>
    </source>
</reference>
<comment type="caution">
    <text evidence="4">The sequence shown here is derived from an EMBL/GenBank/DDBJ whole genome shotgun (WGS) entry which is preliminary data.</text>
</comment>
<protein>
    <submittedName>
        <fullName evidence="4">TetR family transcriptional regulator</fullName>
    </submittedName>
</protein>
<evidence type="ECO:0000256" key="1">
    <source>
        <dbReference type="ARBA" id="ARBA00023125"/>
    </source>
</evidence>
<proteinExistence type="predicted"/>
<dbReference type="GO" id="GO:0003677">
    <property type="term" value="F:DNA binding"/>
    <property type="evidence" value="ECO:0007669"/>
    <property type="project" value="UniProtKB-UniRule"/>
</dbReference>
<organism evidence="4 5">
    <name type="scientific">Pullulanibacillus camelliae</name>
    <dbReference type="NCBI Taxonomy" id="1707096"/>
    <lineage>
        <taxon>Bacteria</taxon>
        <taxon>Bacillati</taxon>
        <taxon>Bacillota</taxon>
        <taxon>Bacilli</taxon>
        <taxon>Bacillales</taxon>
        <taxon>Sporolactobacillaceae</taxon>
        <taxon>Pullulanibacillus</taxon>
    </lineage>
</organism>
<evidence type="ECO:0000313" key="4">
    <source>
        <dbReference type="EMBL" id="GGE50930.1"/>
    </source>
</evidence>
<sequence>MTEAKLDPRIVRTRQLIMNAFEELAKKKDFSKITIKDITTKATVNRATFYYHFKDKYDLADYMLKTAISRDVIDPLPDYDKINEDIVTRIFLSITHFLSSLHKECARSYEAFGTTIEGIMKKELETMFYRILLKKYNEDHKDSIRIAAAMFSWEVYGAAVDWKNNSQLSPEEYLKIAMPCFNQSMAISDKQVENTTL</sequence>
<dbReference type="PROSITE" id="PS50977">
    <property type="entry name" value="HTH_TETR_2"/>
    <property type="match status" value="1"/>
</dbReference>
<name>A0A8J3E0D9_9BACL</name>
<gene>
    <name evidence="4" type="ORF">GCM10011391_32160</name>
</gene>
<feature type="DNA-binding region" description="H-T-H motif" evidence="2">
    <location>
        <begin position="34"/>
        <end position="53"/>
    </location>
</feature>
<dbReference type="PANTHER" id="PTHR43479:SF7">
    <property type="entry name" value="TETR-FAMILY TRANSCRIPTIONAL REGULATOR"/>
    <property type="match status" value="1"/>
</dbReference>
<accession>A0A8J3E0D9</accession>
<dbReference type="PANTHER" id="PTHR43479">
    <property type="entry name" value="ACREF/ENVCD OPERON REPRESSOR-RELATED"/>
    <property type="match status" value="1"/>
</dbReference>
<dbReference type="AlphaFoldDB" id="A0A8J3E0D9"/>
<dbReference type="InterPro" id="IPR050624">
    <property type="entry name" value="HTH-type_Tx_Regulator"/>
</dbReference>
<dbReference type="SUPFAM" id="SSF46689">
    <property type="entry name" value="Homeodomain-like"/>
    <property type="match status" value="1"/>
</dbReference>
<evidence type="ECO:0000259" key="3">
    <source>
        <dbReference type="PROSITE" id="PS50977"/>
    </source>
</evidence>
<dbReference type="Pfam" id="PF00440">
    <property type="entry name" value="TetR_N"/>
    <property type="match status" value="1"/>
</dbReference>
<evidence type="ECO:0000256" key="2">
    <source>
        <dbReference type="PROSITE-ProRule" id="PRU00335"/>
    </source>
</evidence>
<reference evidence="4" key="1">
    <citation type="journal article" date="2014" name="Int. J. Syst. Evol. Microbiol.">
        <title>Complete genome sequence of Corynebacterium casei LMG S-19264T (=DSM 44701T), isolated from a smear-ripened cheese.</title>
        <authorList>
            <consortium name="US DOE Joint Genome Institute (JGI-PGF)"/>
            <person name="Walter F."/>
            <person name="Albersmeier A."/>
            <person name="Kalinowski J."/>
            <person name="Ruckert C."/>
        </authorList>
    </citation>
    <scope>NUCLEOTIDE SEQUENCE</scope>
    <source>
        <strain evidence="4">CGMCC 1.15371</strain>
    </source>
</reference>
<dbReference type="RefSeq" id="WP_188696619.1">
    <property type="nucleotide sequence ID" value="NZ_BMIR01000018.1"/>
</dbReference>
<evidence type="ECO:0000313" key="5">
    <source>
        <dbReference type="Proteomes" id="UP000628775"/>
    </source>
</evidence>